<dbReference type="SUPFAM" id="SSF52540">
    <property type="entry name" value="P-loop containing nucleoside triphosphate hydrolases"/>
    <property type="match status" value="1"/>
</dbReference>
<comment type="caution">
    <text evidence="1">The sequence shown here is derived from an EMBL/GenBank/DDBJ whole genome shotgun (WGS) entry which is preliminary data.</text>
</comment>
<protein>
    <submittedName>
        <fullName evidence="1">TniB family NTP-binding protein</fullName>
    </submittedName>
</protein>
<dbReference type="InterPro" id="IPR008868">
    <property type="entry name" value="TniB"/>
</dbReference>
<reference evidence="1 2" key="1">
    <citation type="submission" date="2021-01" db="EMBL/GenBank/DDBJ databases">
        <title>Azospirillum sp. YIM DDC1 draft genome.</title>
        <authorList>
            <person name="Wang Y.-X."/>
        </authorList>
    </citation>
    <scope>NUCLEOTIDE SEQUENCE [LARGE SCALE GENOMIC DNA]</scope>
    <source>
        <strain evidence="1 2">YIM DDC1</strain>
    </source>
</reference>
<dbReference type="InterPro" id="IPR027417">
    <property type="entry name" value="P-loop_NTPase"/>
</dbReference>
<organism evidence="1 2">
    <name type="scientific">Azospirillum aestuarii</name>
    <dbReference type="NCBI Taxonomy" id="2802052"/>
    <lineage>
        <taxon>Bacteria</taxon>
        <taxon>Pseudomonadati</taxon>
        <taxon>Pseudomonadota</taxon>
        <taxon>Alphaproteobacteria</taxon>
        <taxon>Rhodospirillales</taxon>
        <taxon>Azospirillaceae</taxon>
        <taxon>Azospirillum</taxon>
    </lineage>
</organism>
<dbReference type="Proteomes" id="UP000654452">
    <property type="component" value="Unassembled WGS sequence"/>
</dbReference>
<accession>A0ABS1I5R4</accession>
<keyword evidence="2" id="KW-1185">Reference proteome</keyword>
<dbReference type="EMBL" id="JAEPIV010000024">
    <property type="protein sequence ID" value="MBK4722413.1"/>
    <property type="molecule type" value="Genomic_DNA"/>
</dbReference>
<sequence length="290" mass="32427">MTDHLSPRARQQLETLDTEARCVAMEEMRWIGYPAAAQALTALSKVRERGRSIRTMGVAICGPYRNGKTMVADKFLRTATVQVRPTYYFQVPTAASRLDFLTGMIRAMGRVPDTTQRTIEGRRQQVEDLLSEYEPRIFIFDDAHHGFSGTGAKDFHTLLRVMGQRWDMSPVLIGDRSLAAVIHADGELSTRLVNCPLRRWEYGEDYARLLNSLVAELPLRRESELTEEPLAKAIFRVSEGLIGEIVQNVAAAAAAAVRSGDERITLALFKAMEFAPPSRRFSAAELRGLA</sequence>
<proteinExistence type="predicted"/>
<dbReference type="Pfam" id="PF05621">
    <property type="entry name" value="TniB"/>
    <property type="match status" value="1"/>
</dbReference>
<gene>
    <name evidence="1" type="ORF">JJL56_26520</name>
</gene>
<evidence type="ECO:0000313" key="2">
    <source>
        <dbReference type="Proteomes" id="UP000654452"/>
    </source>
</evidence>
<dbReference type="RefSeq" id="WP_200486916.1">
    <property type="nucleotide sequence ID" value="NZ_JAEPIV010000024.1"/>
</dbReference>
<name>A0ABS1I5R4_9PROT</name>
<evidence type="ECO:0000313" key="1">
    <source>
        <dbReference type="EMBL" id="MBK4722413.1"/>
    </source>
</evidence>